<keyword evidence="3" id="KW-0238">DNA-binding</keyword>
<dbReference type="SMART" id="SM00422">
    <property type="entry name" value="HTH_MERR"/>
    <property type="match status" value="1"/>
</dbReference>
<evidence type="ECO:0000256" key="3">
    <source>
        <dbReference type="ARBA" id="ARBA00023125"/>
    </source>
</evidence>
<dbReference type="EMBL" id="NIPR01000005">
    <property type="protein sequence ID" value="PMD73005.1"/>
    <property type="molecule type" value="Genomic_DNA"/>
</dbReference>
<dbReference type="Proteomes" id="UP000235649">
    <property type="component" value="Unassembled WGS sequence"/>
</dbReference>
<dbReference type="InterPro" id="IPR047057">
    <property type="entry name" value="MerR_fam"/>
</dbReference>
<dbReference type="InterPro" id="IPR000551">
    <property type="entry name" value="MerR-type_HTH_dom"/>
</dbReference>
<dbReference type="Gene3D" id="1.10.1660.10">
    <property type="match status" value="1"/>
</dbReference>
<feature type="coiled-coil region" evidence="5">
    <location>
        <begin position="90"/>
        <end position="117"/>
    </location>
</feature>
<reference evidence="7 8" key="1">
    <citation type="submission" date="2017-05" db="EMBL/GenBank/DDBJ databases">
        <title>Lactobacillus nurukis nov., sp. nov., isolated from nuruk.</title>
        <authorList>
            <person name="Kim S.-J."/>
        </authorList>
    </citation>
    <scope>NUCLEOTIDE SEQUENCE [LARGE SCALE GENOMIC DNA]</scope>
    <source>
        <strain evidence="7 8">SYF10-1a</strain>
    </source>
</reference>
<dbReference type="GO" id="GO:0003700">
    <property type="term" value="F:DNA-binding transcription factor activity"/>
    <property type="evidence" value="ECO:0007669"/>
    <property type="project" value="InterPro"/>
</dbReference>
<proteinExistence type="predicted"/>
<evidence type="ECO:0000313" key="7">
    <source>
        <dbReference type="EMBL" id="PMD73005.1"/>
    </source>
</evidence>
<dbReference type="Pfam" id="PF13411">
    <property type="entry name" value="MerR_1"/>
    <property type="match status" value="1"/>
</dbReference>
<evidence type="ECO:0000259" key="6">
    <source>
        <dbReference type="PROSITE" id="PS50937"/>
    </source>
</evidence>
<evidence type="ECO:0000256" key="1">
    <source>
        <dbReference type="ARBA" id="ARBA00022491"/>
    </source>
</evidence>
<keyword evidence="2" id="KW-0805">Transcription regulation</keyword>
<dbReference type="InterPro" id="IPR009061">
    <property type="entry name" value="DNA-bd_dom_put_sf"/>
</dbReference>
<sequence length="131" mass="15586">MIRDEVMYSIKEVSKKFEVSYDTLRYYEKENLLTNVQRDNNNRRIYSDNNLDELSKVVHLRQLGATISEIKRMMQLFNEKIDVDSYDEGIAFLKRLNEGLNQKIASIESQKAFLHEKITRFTNERNKLDGM</sequence>
<dbReference type="AlphaFoldDB" id="A0A2N7AW77"/>
<keyword evidence="1" id="KW-0678">Repressor</keyword>
<evidence type="ECO:0000256" key="4">
    <source>
        <dbReference type="ARBA" id="ARBA00023163"/>
    </source>
</evidence>
<evidence type="ECO:0000256" key="5">
    <source>
        <dbReference type="SAM" id="Coils"/>
    </source>
</evidence>
<keyword evidence="4" id="KW-0804">Transcription</keyword>
<comment type="caution">
    <text evidence="7">The sequence shown here is derived from an EMBL/GenBank/DDBJ whole genome shotgun (WGS) entry which is preliminary data.</text>
</comment>
<protein>
    <recommendedName>
        <fullName evidence="6">HTH merR-type domain-containing protein</fullName>
    </recommendedName>
</protein>
<keyword evidence="5" id="KW-0175">Coiled coil</keyword>
<dbReference type="OrthoDB" id="9791488at2"/>
<dbReference type="PANTHER" id="PTHR30204">
    <property type="entry name" value="REDOX-CYCLING DRUG-SENSING TRANSCRIPTIONAL ACTIVATOR SOXR"/>
    <property type="match status" value="1"/>
</dbReference>
<dbReference type="GO" id="GO:0003677">
    <property type="term" value="F:DNA binding"/>
    <property type="evidence" value="ECO:0007669"/>
    <property type="project" value="UniProtKB-KW"/>
</dbReference>
<feature type="domain" description="HTH merR-type" evidence="6">
    <location>
        <begin position="7"/>
        <end position="76"/>
    </location>
</feature>
<organism evidence="7 8">
    <name type="scientific">Companilactobacillus nuruki</name>
    <dbReference type="NCBI Taxonomy" id="1993540"/>
    <lineage>
        <taxon>Bacteria</taxon>
        <taxon>Bacillati</taxon>
        <taxon>Bacillota</taxon>
        <taxon>Bacilli</taxon>
        <taxon>Lactobacillales</taxon>
        <taxon>Lactobacillaceae</taxon>
        <taxon>Companilactobacillus</taxon>
    </lineage>
</organism>
<evidence type="ECO:0000313" key="8">
    <source>
        <dbReference type="Proteomes" id="UP000235649"/>
    </source>
</evidence>
<dbReference type="PANTHER" id="PTHR30204:SF69">
    <property type="entry name" value="MERR-FAMILY TRANSCRIPTIONAL REGULATOR"/>
    <property type="match status" value="1"/>
</dbReference>
<dbReference type="PROSITE" id="PS50937">
    <property type="entry name" value="HTH_MERR_2"/>
    <property type="match status" value="1"/>
</dbReference>
<evidence type="ECO:0000256" key="2">
    <source>
        <dbReference type="ARBA" id="ARBA00023015"/>
    </source>
</evidence>
<dbReference type="SUPFAM" id="SSF46955">
    <property type="entry name" value="Putative DNA-binding domain"/>
    <property type="match status" value="1"/>
</dbReference>
<keyword evidence="8" id="KW-1185">Reference proteome</keyword>
<accession>A0A2N7AW77</accession>
<name>A0A2N7AW77_9LACO</name>
<gene>
    <name evidence="7" type="ORF">CBP76_02400</name>
</gene>